<evidence type="ECO:0000256" key="6">
    <source>
        <dbReference type="ARBA" id="ARBA00023157"/>
    </source>
</evidence>
<dbReference type="OrthoDB" id="1939148at2759"/>
<dbReference type="SUPFAM" id="SSF51110">
    <property type="entry name" value="alpha-D-mannose-specific plant lectins"/>
    <property type="match status" value="1"/>
</dbReference>
<dbReference type="PROSITE" id="PS50927">
    <property type="entry name" value="BULB_LECTIN"/>
    <property type="match status" value="1"/>
</dbReference>
<keyword evidence="13" id="KW-1185">Reference proteome</keyword>
<feature type="domain" description="Bulb-type lectin" evidence="11">
    <location>
        <begin position="1"/>
        <end position="137"/>
    </location>
</feature>
<proteinExistence type="predicted"/>
<evidence type="ECO:0000256" key="5">
    <source>
        <dbReference type="ARBA" id="ARBA00023136"/>
    </source>
</evidence>
<feature type="compositionally biased region" description="Polar residues" evidence="9">
    <location>
        <begin position="654"/>
        <end position="676"/>
    </location>
</feature>
<dbReference type="GO" id="GO:0005524">
    <property type="term" value="F:ATP binding"/>
    <property type="evidence" value="ECO:0007669"/>
    <property type="project" value="UniProtKB-UniRule"/>
</dbReference>
<keyword evidence="5 10" id="KW-0472">Membrane</keyword>
<evidence type="ECO:0000313" key="12">
    <source>
        <dbReference type="EMBL" id="KAJ8452742.1"/>
    </source>
</evidence>
<evidence type="ECO:0000256" key="4">
    <source>
        <dbReference type="ARBA" id="ARBA00022989"/>
    </source>
</evidence>
<keyword evidence="4 10" id="KW-1133">Transmembrane helix</keyword>
<comment type="subcellular location">
    <subcellularLocation>
        <location evidence="1">Membrane</location>
        <topology evidence="1">Single-pass membrane protein</topology>
    </subcellularLocation>
</comment>
<dbReference type="EMBL" id="JAKOGI010000003">
    <property type="protein sequence ID" value="KAJ8452742.1"/>
    <property type="molecule type" value="Genomic_DNA"/>
</dbReference>
<keyword evidence="8" id="KW-0547">Nucleotide-binding</keyword>
<evidence type="ECO:0000256" key="10">
    <source>
        <dbReference type="SAM" id="Phobius"/>
    </source>
</evidence>
<dbReference type="Pfam" id="PF00954">
    <property type="entry name" value="S_locus_glycop"/>
    <property type="match status" value="1"/>
</dbReference>
<dbReference type="InterPro" id="IPR011009">
    <property type="entry name" value="Kinase-like_dom_sf"/>
</dbReference>
<dbReference type="GO" id="GO:0048544">
    <property type="term" value="P:recognition of pollen"/>
    <property type="evidence" value="ECO:0007669"/>
    <property type="project" value="InterPro"/>
</dbReference>
<dbReference type="SMART" id="SM00108">
    <property type="entry name" value="B_lectin"/>
    <property type="match status" value="1"/>
</dbReference>
<dbReference type="CDD" id="cd00028">
    <property type="entry name" value="B_lectin"/>
    <property type="match status" value="1"/>
</dbReference>
<sequence length="676" mass="73667">MRGSRLAARENKAWVSEKGAFAFGFTPVGSSDDGLLQLGISYYQLPGDRVVVWSPNRYGDDHDTYFLSLSKYSRDTPVTKNAVLNFDTTGNLILTDGRATIWASNTSKTGVESAVMSESGNFILYNADHQPIWQSFSYPSDTLLPGQPLNVSMELTSSKNSPHHGGYYTLKMLQEPTSLSLALIYNLPELVSASNYSYWTGPDISNATGDVVAILDQNGSFGVVYGPSSSNGAVYVHKNDQDNTGLLPNFNGSGSGSGSSVLRRLVLEDHGNLRLYKWEDVNGSARWVVEWAAVSDPCDIAGVCGNGICVLDKTKTNSSCSCLPGTVPAGPHDDRCYENSTLTGKCDGNHKNLTSEFKITSIQQTNYHFSDESVIANYSDIHLVSKCGDACLADCECIASIYGLNDEKPYCWVLRSLDFGGFQDPSSTLFVKVQANQSGLTWSGDSRGGHSGHGAGRSAHEKAVVIPIVLGMGVLIGLLSFLLYYNVRRKRSLKRAMESSLIFSGAPINFSYRDLQHCTSNFSQLLGAGGFGTVYKGTLGDGTLIAVKKLQRVLPQGEKEFITEEMMKEKPMVVVDTRLEGGVDEEELKRALKVAFWCIQDEVAMRPSMGEVVKMLEGTMGVNMPPIPQTVHELVEEGLDHVYKAMRREAEHASSFTINTNPSSRATCSYSSISPR</sequence>
<accession>A0A9Q1QSD1</accession>
<feature type="binding site" evidence="8">
    <location>
        <position position="549"/>
    </location>
    <ligand>
        <name>ATP</name>
        <dbReference type="ChEBI" id="CHEBI:30616"/>
    </ligand>
</feature>
<gene>
    <name evidence="12" type="ORF">Cgig2_005078</name>
</gene>
<evidence type="ECO:0000313" key="13">
    <source>
        <dbReference type="Proteomes" id="UP001153076"/>
    </source>
</evidence>
<keyword evidence="3" id="KW-0732">Signal</keyword>
<dbReference type="PANTHER" id="PTHR47974:SF29">
    <property type="entry name" value="RECEPTOR-LIKE SERINE_THREONINE-PROTEIN KINASE"/>
    <property type="match status" value="1"/>
</dbReference>
<dbReference type="PROSITE" id="PS00107">
    <property type="entry name" value="PROTEIN_KINASE_ATP"/>
    <property type="match status" value="1"/>
</dbReference>
<name>A0A9Q1QSD1_9CARY</name>
<evidence type="ECO:0000256" key="7">
    <source>
        <dbReference type="ARBA" id="ARBA00023180"/>
    </source>
</evidence>
<dbReference type="PANTHER" id="PTHR47974">
    <property type="entry name" value="OS07G0415500 PROTEIN"/>
    <property type="match status" value="1"/>
</dbReference>
<evidence type="ECO:0000256" key="2">
    <source>
        <dbReference type="ARBA" id="ARBA00022692"/>
    </source>
</evidence>
<dbReference type="SUPFAM" id="SSF56112">
    <property type="entry name" value="Protein kinase-like (PK-like)"/>
    <property type="match status" value="1"/>
</dbReference>
<dbReference type="Gene3D" id="2.90.10.10">
    <property type="entry name" value="Bulb-type lectin domain"/>
    <property type="match status" value="1"/>
</dbReference>
<protein>
    <recommendedName>
        <fullName evidence="11">Bulb-type lectin domain-containing protein</fullName>
    </recommendedName>
</protein>
<keyword evidence="8" id="KW-0067">ATP-binding</keyword>
<feature type="transmembrane region" description="Helical" evidence="10">
    <location>
        <begin position="464"/>
        <end position="487"/>
    </location>
</feature>
<dbReference type="Gene3D" id="3.30.200.20">
    <property type="entry name" value="Phosphorylase Kinase, domain 1"/>
    <property type="match status" value="1"/>
</dbReference>
<keyword evidence="7" id="KW-0325">Glycoprotein</keyword>
<dbReference type="GO" id="GO:0016020">
    <property type="term" value="C:membrane"/>
    <property type="evidence" value="ECO:0007669"/>
    <property type="project" value="UniProtKB-SubCell"/>
</dbReference>
<dbReference type="InterPro" id="IPR017441">
    <property type="entry name" value="Protein_kinase_ATP_BS"/>
</dbReference>
<comment type="caution">
    <text evidence="12">The sequence shown here is derived from an EMBL/GenBank/DDBJ whole genome shotgun (WGS) entry which is preliminary data.</text>
</comment>
<keyword evidence="2 10" id="KW-0812">Transmembrane</keyword>
<evidence type="ECO:0000256" key="3">
    <source>
        <dbReference type="ARBA" id="ARBA00022729"/>
    </source>
</evidence>
<evidence type="ECO:0000256" key="9">
    <source>
        <dbReference type="SAM" id="MobiDB-lite"/>
    </source>
</evidence>
<evidence type="ECO:0000259" key="11">
    <source>
        <dbReference type="PROSITE" id="PS50927"/>
    </source>
</evidence>
<dbReference type="InterPro" id="IPR001480">
    <property type="entry name" value="Bulb-type_lectin_dom"/>
</dbReference>
<dbReference type="AlphaFoldDB" id="A0A9Q1QSD1"/>
<evidence type="ECO:0000256" key="8">
    <source>
        <dbReference type="PROSITE-ProRule" id="PRU10141"/>
    </source>
</evidence>
<evidence type="ECO:0000256" key="1">
    <source>
        <dbReference type="ARBA" id="ARBA00004167"/>
    </source>
</evidence>
<reference evidence="12" key="1">
    <citation type="submission" date="2022-04" db="EMBL/GenBank/DDBJ databases">
        <title>Carnegiea gigantea Genome sequencing and assembly v2.</title>
        <authorList>
            <person name="Copetti D."/>
            <person name="Sanderson M.J."/>
            <person name="Burquez A."/>
            <person name="Wojciechowski M.F."/>
        </authorList>
    </citation>
    <scope>NUCLEOTIDE SEQUENCE</scope>
    <source>
        <strain evidence="12">SGP5-SGP5p</strain>
        <tissue evidence="12">Aerial part</tissue>
    </source>
</reference>
<keyword evidence="6" id="KW-1015">Disulfide bond</keyword>
<organism evidence="12 13">
    <name type="scientific">Carnegiea gigantea</name>
    <dbReference type="NCBI Taxonomy" id="171969"/>
    <lineage>
        <taxon>Eukaryota</taxon>
        <taxon>Viridiplantae</taxon>
        <taxon>Streptophyta</taxon>
        <taxon>Embryophyta</taxon>
        <taxon>Tracheophyta</taxon>
        <taxon>Spermatophyta</taxon>
        <taxon>Magnoliopsida</taxon>
        <taxon>eudicotyledons</taxon>
        <taxon>Gunneridae</taxon>
        <taxon>Pentapetalae</taxon>
        <taxon>Caryophyllales</taxon>
        <taxon>Cactineae</taxon>
        <taxon>Cactaceae</taxon>
        <taxon>Cactoideae</taxon>
        <taxon>Echinocereeae</taxon>
        <taxon>Carnegiea</taxon>
    </lineage>
</organism>
<dbReference type="InterPro" id="IPR000858">
    <property type="entry name" value="S_locus_glycoprot_dom"/>
</dbReference>
<feature type="region of interest" description="Disordered" evidence="9">
    <location>
        <begin position="653"/>
        <end position="676"/>
    </location>
</feature>
<dbReference type="Pfam" id="PF01453">
    <property type="entry name" value="B_lectin"/>
    <property type="match status" value="1"/>
</dbReference>
<dbReference type="InterPro" id="IPR036426">
    <property type="entry name" value="Bulb-type_lectin_dom_sf"/>
</dbReference>
<dbReference type="Proteomes" id="UP001153076">
    <property type="component" value="Unassembled WGS sequence"/>
</dbReference>